<evidence type="ECO:0000313" key="2">
    <source>
        <dbReference type="EMBL" id="CAN76875.1"/>
    </source>
</evidence>
<dbReference type="EMBL" id="AM459134">
    <property type="protein sequence ID" value="CAN76875.1"/>
    <property type="molecule type" value="Genomic_DNA"/>
</dbReference>
<feature type="domain" description="25S rRNA (uridine-N(3))-methyltransferase BMT5-like" evidence="1">
    <location>
        <begin position="21"/>
        <end position="188"/>
    </location>
</feature>
<dbReference type="FunFam" id="3.40.50.150:FF:000440">
    <property type="entry name" value="Os09g0479300 protein"/>
    <property type="match status" value="1"/>
</dbReference>
<gene>
    <name evidence="2" type="ORF">VITISV_013132</name>
</gene>
<dbReference type="GO" id="GO:0070475">
    <property type="term" value="P:rRNA base methylation"/>
    <property type="evidence" value="ECO:0007669"/>
    <property type="project" value="InterPro"/>
</dbReference>
<accession>A5BGV0</accession>
<proteinExistence type="predicted"/>
<protein>
    <recommendedName>
        <fullName evidence="1">25S rRNA (uridine-N(3))-methyltransferase BMT5-like domain-containing protein</fullName>
    </recommendedName>
</protein>
<dbReference type="GO" id="GO:0070042">
    <property type="term" value="F:rRNA (uridine-N3-)-methyltransferase activity"/>
    <property type="evidence" value="ECO:0007669"/>
    <property type="project" value="InterPro"/>
</dbReference>
<dbReference type="PANTHER" id="PTHR11538">
    <property type="entry name" value="PHENYLALANYL-TRNA SYNTHETASE"/>
    <property type="match status" value="1"/>
</dbReference>
<dbReference type="Pfam" id="PF10354">
    <property type="entry name" value="BMT5-like"/>
    <property type="match status" value="1"/>
</dbReference>
<dbReference type="InterPro" id="IPR029063">
    <property type="entry name" value="SAM-dependent_MTases_sf"/>
</dbReference>
<sequence>MKRTKKKERWIQHYSSFQKILLVGEGDFSFSACLARQFGSAVNMVATSLDPQEIVYAKHWSCATHLQELKRLGCRVLHEVDVKEMNRHPTLINMEFDVIVFNFPHAGHFPGLCERNVKLIKMHREILKAFFKSASDMLSSGGEVHVTHRDDYPYNIWKVEKLANGAGLYLKEKVEFQKKDYPGYHNKRGGAIHSNKTFPLKDCYTFKFSVALVRIRLTTYHEYSSSRLVFGKQLDISHLPIFGCALYVPIAPTQRTKWVPNDDLGFM</sequence>
<dbReference type="SUPFAM" id="SSF53335">
    <property type="entry name" value="S-adenosyl-L-methionine-dependent methyltransferases"/>
    <property type="match status" value="1"/>
</dbReference>
<evidence type="ECO:0000259" key="1">
    <source>
        <dbReference type="Pfam" id="PF10354"/>
    </source>
</evidence>
<dbReference type="InterPro" id="IPR019446">
    <property type="entry name" value="BMT5-like"/>
</dbReference>
<dbReference type="AlphaFoldDB" id="A5BGV0"/>
<dbReference type="ExpressionAtlas" id="A5BGV0">
    <property type="expression patterns" value="baseline and differential"/>
</dbReference>
<reference evidence="2" key="1">
    <citation type="journal article" date="2007" name="PLoS ONE">
        <title>The first genome sequence of an elite grapevine cultivar (Pinot noir Vitis vinifera L.): coping with a highly heterozygous genome.</title>
        <authorList>
            <person name="Velasco R."/>
            <person name="Zharkikh A."/>
            <person name="Troggio M."/>
            <person name="Cartwright D.A."/>
            <person name="Cestaro A."/>
            <person name="Pruss D."/>
            <person name="Pindo M."/>
            <person name="FitzGerald L.M."/>
            <person name="Vezzulli S."/>
            <person name="Reid J."/>
            <person name="Malacarne G."/>
            <person name="Iliev D."/>
            <person name="Coppola G."/>
            <person name="Wardell B."/>
            <person name="Micheletti D."/>
            <person name="Macalma T."/>
            <person name="Facci M."/>
            <person name="Mitchell J.T."/>
            <person name="Perazzolli M."/>
            <person name="Eldredge G."/>
            <person name="Gatto P."/>
            <person name="Oyzerski R."/>
            <person name="Moretto M."/>
            <person name="Gutin N."/>
            <person name="Stefanini M."/>
            <person name="Chen Y."/>
            <person name="Segala C."/>
            <person name="Davenport C."/>
            <person name="Dematte L."/>
            <person name="Mraz A."/>
            <person name="Battilana J."/>
            <person name="Stormo K."/>
            <person name="Costa F."/>
            <person name="Tao Q."/>
            <person name="Si-Ammour A."/>
            <person name="Harkins T."/>
            <person name="Lackey A."/>
            <person name="Perbost C."/>
            <person name="Taillon B."/>
            <person name="Stella A."/>
            <person name="Solovyev V."/>
            <person name="Fawcett J.A."/>
            <person name="Sterck L."/>
            <person name="Vandepoele K."/>
            <person name="Grando S.M."/>
            <person name="Toppo S."/>
            <person name="Moser C."/>
            <person name="Lanchbury J."/>
            <person name="Bogden R."/>
            <person name="Skolnick M."/>
            <person name="Sgaramella V."/>
            <person name="Bhatnagar S.K."/>
            <person name="Fontana P."/>
            <person name="Gutin A."/>
            <person name="Van de Peer Y."/>
            <person name="Salamini F."/>
            <person name="Viola R."/>
        </authorList>
    </citation>
    <scope>NUCLEOTIDE SEQUENCE</scope>
</reference>
<name>A5BGV0_VITVI</name>
<dbReference type="PANTHER" id="PTHR11538:SF64">
    <property type="entry name" value="25S RRNA (URIDINE-N(3))-METHYLTRANSFERASE BMT5-LIKE DOMAIN-CONTAINING PROTEIN"/>
    <property type="match status" value="1"/>
</dbReference>
<dbReference type="Gene3D" id="3.40.50.150">
    <property type="entry name" value="Vaccinia Virus protein VP39"/>
    <property type="match status" value="1"/>
</dbReference>
<organism evidence="2">
    <name type="scientific">Vitis vinifera</name>
    <name type="common">Grape</name>
    <dbReference type="NCBI Taxonomy" id="29760"/>
    <lineage>
        <taxon>Eukaryota</taxon>
        <taxon>Viridiplantae</taxon>
        <taxon>Streptophyta</taxon>
        <taxon>Embryophyta</taxon>
        <taxon>Tracheophyta</taxon>
        <taxon>Spermatophyta</taxon>
        <taxon>Magnoliopsida</taxon>
        <taxon>eudicotyledons</taxon>
        <taxon>Gunneridae</taxon>
        <taxon>Pentapetalae</taxon>
        <taxon>rosids</taxon>
        <taxon>Vitales</taxon>
        <taxon>Vitaceae</taxon>
        <taxon>Viteae</taxon>
        <taxon>Vitis</taxon>
    </lineage>
</organism>